<dbReference type="Proteomes" id="UP001185873">
    <property type="component" value="Unassembled WGS sequence"/>
</dbReference>
<evidence type="ECO:0000313" key="1">
    <source>
        <dbReference type="EMBL" id="MDV6299987.1"/>
    </source>
</evidence>
<dbReference type="RefSeq" id="WP_317470646.1">
    <property type="nucleotide sequence ID" value="NZ_JAWLKJ010000003.1"/>
</dbReference>
<gene>
    <name evidence="1" type="ORF">R3P82_12790</name>
</gene>
<sequence>MVPDTRHPDEIVAEDYAVAEYRGWTRLVRGIDRYTHLPTREPAAMVWLLADALRGAQLVPVALSDIRLFPGRTS</sequence>
<accession>A0AAE4QYV6</accession>
<evidence type="ECO:0000313" key="2">
    <source>
        <dbReference type="Proteomes" id="UP001185873"/>
    </source>
</evidence>
<proteinExistence type="predicted"/>
<dbReference type="EMBL" id="JAWLKJ010000003">
    <property type="protein sequence ID" value="MDV6299987.1"/>
    <property type="molecule type" value="Genomic_DNA"/>
</dbReference>
<reference evidence="1" key="1">
    <citation type="submission" date="2023-10" db="EMBL/GenBank/DDBJ databases">
        <title>Development of a sustainable strategy for remediation of hydrocarbon-contaminated territories based on the waste exchange concept.</title>
        <authorList>
            <person name="Krivoruchko A."/>
        </authorList>
    </citation>
    <scope>NUCLEOTIDE SEQUENCE</scope>
    <source>
        <strain evidence="1">IEGM 1175</strain>
    </source>
</reference>
<comment type="caution">
    <text evidence="1">The sequence shown here is derived from an EMBL/GenBank/DDBJ whole genome shotgun (WGS) entry which is preliminary data.</text>
</comment>
<organism evidence="1 2">
    <name type="scientific">Dietzia maris</name>
    <dbReference type="NCBI Taxonomy" id="37915"/>
    <lineage>
        <taxon>Bacteria</taxon>
        <taxon>Bacillati</taxon>
        <taxon>Actinomycetota</taxon>
        <taxon>Actinomycetes</taxon>
        <taxon>Mycobacteriales</taxon>
        <taxon>Dietziaceae</taxon>
        <taxon>Dietzia</taxon>
    </lineage>
</organism>
<protein>
    <submittedName>
        <fullName evidence="1">Uncharacterized protein</fullName>
    </submittedName>
</protein>
<dbReference type="AlphaFoldDB" id="A0AAE4QYV6"/>
<name>A0AAE4QYV6_9ACTN</name>